<gene>
    <name evidence="5" type="ORF">LAZ67_8003375</name>
</gene>
<dbReference type="Pfam" id="PF01498">
    <property type="entry name" value="HTH_Tnp_Tc3_2"/>
    <property type="match status" value="1"/>
</dbReference>
<evidence type="ECO:0000313" key="6">
    <source>
        <dbReference type="Proteomes" id="UP001235939"/>
    </source>
</evidence>
<evidence type="ECO:0000256" key="3">
    <source>
        <dbReference type="SAM" id="MobiDB-lite"/>
    </source>
</evidence>
<dbReference type="InterPro" id="IPR001888">
    <property type="entry name" value="Transposase_1"/>
</dbReference>
<dbReference type="InterPro" id="IPR052709">
    <property type="entry name" value="Transposase-MT_Hybrid"/>
</dbReference>
<dbReference type="EMBL" id="CP092870">
    <property type="protein sequence ID" value="UYV71462.1"/>
    <property type="molecule type" value="Genomic_DNA"/>
</dbReference>
<evidence type="ECO:0000256" key="1">
    <source>
        <dbReference type="ARBA" id="ARBA00004123"/>
    </source>
</evidence>
<evidence type="ECO:0000313" key="5">
    <source>
        <dbReference type="EMBL" id="UYV71462.1"/>
    </source>
</evidence>
<organism evidence="5 6">
    <name type="scientific">Cordylochernes scorpioides</name>
    <dbReference type="NCBI Taxonomy" id="51811"/>
    <lineage>
        <taxon>Eukaryota</taxon>
        <taxon>Metazoa</taxon>
        <taxon>Ecdysozoa</taxon>
        <taxon>Arthropoda</taxon>
        <taxon>Chelicerata</taxon>
        <taxon>Arachnida</taxon>
        <taxon>Pseudoscorpiones</taxon>
        <taxon>Cheliferoidea</taxon>
        <taxon>Chernetidae</taxon>
        <taxon>Cordylochernes</taxon>
    </lineage>
</organism>
<feature type="compositionally biased region" description="Basic and acidic residues" evidence="3">
    <location>
        <begin position="316"/>
        <end position="325"/>
    </location>
</feature>
<dbReference type="Proteomes" id="UP001235939">
    <property type="component" value="Chromosome 08"/>
</dbReference>
<dbReference type="PANTHER" id="PTHR46060:SF1">
    <property type="entry name" value="MARINER MOS1 TRANSPOSASE-LIKE PROTEIN"/>
    <property type="match status" value="1"/>
</dbReference>
<dbReference type="Pfam" id="PF03221">
    <property type="entry name" value="HTH_Tnp_Tc5"/>
    <property type="match status" value="1"/>
</dbReference>
<dbReference type="Pfam" id="PF01359">
    <property type="entry name" value="Transposase_1"/>
    <property type="match status" value="1"/>
</dbReference>
<dbReference type="InterPro" id="IPR038717">
    <property type="entry name" value="Tc1-like_DDE_dom"/>
</dbReference>
<protein>
    <recommendedName>
        <fullName evidence="4">HTH CENPB-type domain-containing protein</fullName>
    </recommendedName>
</protein>
<evidence type="ECO:0000256" key="2">
    <source>
        <dbReference type="ARBA" id="ARBA00023125"/>
    </source>
</evidence>
<keyword evidence="6" id="KW-1185">Reference proteome</keyword>
<feature type="region of interest" description="Disordered" evidence="3">
    <location>
        <begin position="422"/>
        <end position="452"/>
    </location>
</feature>
<comment type="subcellular location">
    <subcellularLocation>
        <location evidence="1">Nucleus</location>
    </subcellularLocation>
</comment>
<dbReference type="SMART" id="SM00674">
    <property type="entry name" value="CENPB"/>
    <property type="match status" value="1"/>
</dbReference>
<reference evidence="5 6" key="1">
    <citation type="submission" date="2022-01" db="EMBL/GenBank/DDBJ databases">
        <title>A chromosomal length assembly of Cordylochernes scorpioides.</title>
        <authorList>
            <person name="Zeh D."/>
            <person name="Zeh J."/>
        </authorList>
    </citation>
    <scope>NUCLEOTIDE SEQUENCE [LARGE SCALE GENOMIC DNA]</scope>
    <source>
        <strain evidence="5">IN4F17</strain>
        <tissue evidence="5">Whole Body</tissue>
    </source>
</reference>
<feature type="region of interest" description="Disordered" evidence="3">
    <location>
        <begin position="1029"/>
        <end position="1071"/>
    </location>
</feature>
<dbReference type="InterPro" id="IPR006600">
    <property type="entry name" value="HTH_CenpB_DNA-bd_dom"/>
</dbReference>
<dbReference type="InterPro" id="IPR036397">
    <property type="entry name" value="RNaseH_sf"/>
</dbReference>
<accession>A0ABY6KU94</accession>
<evidence type="ECO:0000259" key="4">
    <source>
        <dbReference type="PROSITE" id="PS51253"/>
    </source>
</evidence>
<dbReference type="PROSITE" id="PS51253">
    <property type="entry name" value="HTH_CENPB"/>
    <property type="match status" value="1"/>
</dbReference>
<dbReference type="Gene3D" id="1.10.10.60">
    <property type="entry name" value="Homeodomain-like"/>
    <property type="match status" value="2"/>
</dbReference>
<dbReference type="InterPro" id="IPR009057">
    <property type="entry name" value="Homeodomain-like_sf"/>
</dbReference>
<dbReference type="SUPFAM" id="SSF46689">
    <property type="entry name" value="Homeodomain-like"/>
    <property type="match status" value="2"/>
</dbReference>
<proteinExistence type="predicted"/>
<feature type="region of interest" description="Disordered" evidence="3">
    <location>
        <begin position="294"/>
        <end position="369"/>
    </location>
</feature>
<feature type="domain" description="HTH CENPB-type" evidence="4">
    <location>
        <begin position="1243"/>
        <end position="1314"/>
    </location>
</feature>
<feature type="compositionally biased region" description="Basic and acidic residues" evidence="3">
    <location>
        <begin position="59"/>
        <end position="87"/>
    </location>
</feature>
<keyword evidence="2" id="KW-0238">DNA-binding</keyword>
<sequence>MAIEEKRLKPQIVEDIVTPVKSKEEKVDNIINFQISSEESGDSEREETPFRLKTHNSVKKAEIKDEKEMDNVSTEYKADNKQDYNSDSDKSFVLISESEEEYEKWSNSKKHEYKIIKDSSVNEVKLQEDISESHSGPECLESNCFEIISETKEAEKQNNGVPTVIVFDISDSSEEDDASEGHSWAKSIESESFNIISVPKEAENEKTGVPTVIAFNISDSSEEEVQVLTPEPIKFEDVIPKEIDSNKENVLEFFSDPEIVEFDRFEDISILKEAEKENTGVPTVTVFDISDSSEEEVQVLTPEPEKIEDVIPEEIDSNKVEKENAGEPIVFDISDSSEEEEQVLTPEPEKIENVIPEEIDSNKAEMENTGVPTVTVLDISESSEETASSSDMDGFEYLSANSNVEDEEQINKESSINEIEISYTNDSESVSVEEAQENLMEPSESQNVNDEISEDVVQAPTPELEIIKEMTSEYIGPIVEILMEPSESQNVNDEISEDDDILESYYVPEDIESDCSESISDTNEVKNEDIEEIDRIEPVYYNIQEVVVQAPTPEPEESEDMTSENTDSIVVVQAPTPELEMIKEMTSDYIGPIVEILMEPSESQNVNDEISDVVQAPTPELMIKEMTSDYIGPIVEILMEPSESQNANDEISEDVVQAPTPELMIKEMTSDYIGPIVEILMEPSESQNVNDEISEDRMPGHRKQRQFKQTDAFTRGMVIGLKRAGWSIRQIAADRHLGASTVHRLWRRWLEQGNVAIYRNPGATRVTSARVDRRILRQAVAAPQATCTAILQHVKDTLDHSISTRTISRRLVANGLHSCRPLRSLPLAPPNRRQRLEWCRARSTWMTEWHRIVFSDESRFCLSSDSRRVRVWRRRGERSNPAAIVERPTVRQRGIMVWGAIAYDSRSPLLRIQGTMTAQRYIDDVLRPVTLPYLQGVPNALYQQDNARPHTARISQQALQDVQMLPWPPYSPDLSPIEHVWDIIGRRLHALPQPRSEDELWQMIEEESSSPCDEDHNKDLEEDISEQVIQEENQVPINEELDQSTNKDEMEVETNSEDSSSNDNMTEESTLEECVECKENKAVHISEYSSVSSNILQHPDLIPDHIDEDNESEFSYEELYTVSNPSSISYQEELFEWNEPHSLNPIDDKYNEEAKYEILNQKSRNMETQTEEKYFKGTEDDWTMGDLKNGVKNVARQVAKTAAELFYETGSRIDDFGIPRNTLSTYFKNKEKILRSESECVKGRKRLREPGNPDLDKCVLKWFKQARDKKIPVSGHLIRSKAEQFATEMGKPDFKASSGWLDGFKERNKISFKKAGFKKAGFVKKEEDEENADDIIAETMPSVDGWEDVISNPTISYDDFLNVDDDVAVCGEITDADIIAEVLNHNIEKQDGDEASGDEDESSVAGEMNVPSAAEATNYIMQLRPFFESKNDMDKQEKLCNVESSKDTSSDECDFELVEEGPLLGPETKEFEVISFIFDDTDSAEEIEKEDDLGIIKIKTSSSSSDSVIRIEEGVEMKKEICEEPEVVKEILKELECQRCKPLNVPITPNVKKIRIKEEVEMKKDISEEPEVVKEVLKELESQRCKPLNVPITPNVKKMIEKYQDEIQNEISDESDIEVLEKDVTELQTKLIESNKNSVRSNVEKCADAFRMLTVAYGEATLDRSNVYRWYKMFSEGREDVNDEERAGRPSTSTTDEKINEVEKMILANRRITVREVSEDLNISIGSCHLIFINDLGMRRVAAKFVPKLLNCGQKQHRMNIANEMLDSVRDDPNLLQRVITGNEAGVVHHEFLPQGRTVNKEYYLQVMRNFREAIRQKRPDLWKNKNWLLHHDNAPAHTSLLVRDFLAKNNTLMMPQPPYSPDLAPCDFFLFPKLKRPMKGRRYATLDEIKTASKEELKKIFINDFLKCFEDSKNRWHKCIISHWDYFEGEKIGIHE</sequence>
<name>A0ABY6KU94_9ARAC</name>
<dbReference type="InterPro" id="IPR002492">
    <property type="entry name" value="Transposase_Tc1-like"/>
</dbReference>
<dbReference type="Gene3D" id="3.30.420.10">
    <property type="entry name" value="Ribonuclease H-like superfamily/Ribonuclease H"/>
    <property type="match status" value="2"/>
</dbReference>
<dbReference type="Pfam" id="PF13358">
    <property type="entry name" value="DDE_3"/>
    <property type="match status" value="1"/>
</dbReference>
<dbReference type="PANTHER" id="PTHR46060">
    <property type="entry name" value="MARINER MOS1 TRANSPOSASE-LIKE PROTEIN"/>
    <property type="match status" value="1"/>
</dbReference>
<feature type="region of interest" description="Disordered" evidence="3">
    <location>
        <begin position="36"/>
        <end position="87"/>
    </location>
</feature>